<dbReference type="PANTHER" id="PTHR11406:SF32">
    <property type="entry name" value="PHOSPHOGLYCERATE KINASE"/>
    <property type="match status" value="1"/>
</dbReference>
<dbReference type="Pfam" id="PF00162">
    <property type="entry name" value="PGK"/>
    <property type="match status" value="1"/>
</dbReference>
<dbReference type="FunFam" id="3.40.50.1260:FF:000013">
    <property type="entry name" value="Phosphoglycerate kinase"/>
    <property type="match status" value="1"/>
</dbReference>
<evidence type="ECO:0000256" key="7">
    <source>
        <dbReference type="ARBA" id="ARBA00022694"/>
    </source>
</evidence>
<dbReference type="Gene3D" id="3.40.50.150">
    <property type="entry name" value="Vaccinia Virus protein VP39"/>
    <property type="match status" value="1"/>
</dbReference>
<keyword evidence="7" id="KW-0819">tRNA processing</keyword>
<dbReference type="GO" id="GO:0006094">
    <property type="term" value="P:gluconeogenesis"/>
    <property type="evidence" value="ECO:0007669"/>
    <property type="project" value="TreeGrafter"/>
</dbReference>
<dbReference type="InterPro" id="IPR001576">
    <property type="entry name" value="Phosphoglycerate_kinase"/>
</dbReference>
<keyword evidence="8" id="KW-0547">Nucleotide-binding</keyword>
<keyword evidence="10" id="KW-0067">ATP-binding</keyword>
<evidence type="ECO:0000256" key="10">
    <source>
        <dbReference type="ARBA" id="ARBA00022840"/>
    </source>
</evidence>
<dbReference type="GO" id="GO:0043531">
    <property type="term" value="F:ADP binding"/>
    <property type="evidence" value="ECO:0007669"/>
    <property type="project" value="TreeGrafter"/>
</dbReference>
<evidence type="ECO:0000256" key="8">
    <source>
        <dbReference type="ARBA" id="ARBA00022741"/>
    </source>
</evidence>
<protein>
    <recommendedName>
        <fullName evidence="12">Phosphoglycerate kinase</fullName>
        <ecNumber evidence="12">2.7.2.3</ecNumber>
    </recommendedName>
</protein>
<evidence type="ECO:0000256" key="13">
    <source>
        <dbReference type="RuleBase" id="RU000696"/>
    </source>
</evidence>
<evidence type="ECO:0000256" key="4">
    <source>
        <dbReference type="ARBA" id="ARBA00022603"/>
    </source>
</evidence>
<dbReference type="EC" id="2.7.2.3" evidence="12"/>
<dbReference type="GO" id="GO:0005829">
    <property type="term" value="C:cytosol"/>
    <property type="evidence" value="ECO:0007669"/>
    <property type="project" value="TreeGrafter"/>
</dbReference>
<evidence type="ECO:0000256" key="6">
    <source>
        <dbReference type="ARBA" id="ARBA00022691"/>
    </source>
</evidence>
<comment type="similarity">
    <text evidence="3 12">Belongs to the phosphoglycerate kinase family.</text>
</comment>
<evidence type="ECO:0000256" key="2">
    <source>
        <dbReference type="ARBA" id="ARBA00001946"/>
    </source>
</evidence>
<keyword evidence="4" id="KW-0489">Methyltransferase</keyword>
<dbReference type="EMBL" id="AP019302">
    <property type="protein sequence ID" value="BBH05976.1"/>
    <property type="molecule type" value="Genomic_DNA"/>
</dbReference>
<evidence type="ECO:0000256" key="9">
    <source>
        <dbReference type="ARBA" id="ARBA00022777"/>
    </source>
</evidence>
<sequence length="683" mass="76614">MGENYNSKDANHESQIQSHFSSDLRQAMASVSASTTSFAMHARIVVIGFIVLQGHYFPTRQVVYFFVISSALSGHSQTLHSRSRVGIALKPHTFEYLKANVLTSKCKAFGGGEMDALPHLQTLRKFPREELVAKVVLVRFDSTLLLREQGEEQRFQPNALFTIKYLHQSGAKVVLVSDWSVKTNPRLFVAQSVAEFLSSLLEYEVVPVQCISQNVVSKREGFEKGDVLLLENLSAFRGEVANCSKFSQALSSGVDIFVNDYFSRSHKILASTCGVARFCYANLAGFHFEESLSQLRRATESNTKPHVAIIGGGNLFDKAAALHSLTSRCDGLVFVGMMSFQIMHALGLPVPLNLVEHEVLKEALDIVQVAHIRNVQILYPKDFWCKNDHLPKQLEIFPAHRILDGWVPVDIGPASFVEMKSMLSRCKKVTWIGPVKFRTSNCTKGDSELAQMLNQLSQSNCNITVVGNTACDAMVKESNFTFNFTMIKDASVVWEFLKRRKLPGVMALDRAYPFDIDWSDAYSDPAQPLLVKRCLDSVHWHGIRNGYFIATNATSTFRSIISSYPGKLVLVSIQCPNPDFNEPDHRWSMLQRSLVEAVADLLTANGKVFLQSDIEAVSLRMKEQFQRYGKGKLTVVHEQSFAITNSGWLKDNPFGVRSDWEQHVLARGDPMYRLMLCKSTTTE</sequence>
<dbReference type="PRINTS" id="PR00477">
    <property type="entry name" value="PHGLYCKINASE"/>
</dbReference>
<evidence type="ECO:0000256" key="12">
    <source>
        <dbReference type="RuleBase" id="RU000532"/>
    </source>
</evidence>
<evidence type="ECO:0000256" key="3">
    <source>
        <dbReference type="ARBA" id="ARBA00008982"/>
    </source>
</evidence>
<dbReference type="PANTHER" id="PTHR11406">
    <property type="entry name" value="PHOSPHOGLYCERATE KINASE"/>
    <property type="match status" value="1"/>
</dbReference>
<organism evidence="14">
    <name type="scientific">Prunus dulcis</name>
    <name type="common">Almond</name>
    <name type="synonym">Amygdalus dulcis</name>
    <dbReference type="NCBI Taxonomy" id="3755"/>
    <lineage>
        <taxon>Eukaryota</taxon>
        <taxon>Viridiplantae</taxon>
        <taxon>Streptophyta</taxon>
        <taxon>Embryophyta</taxon>
        <taxon>Tracheophyta</taxon>
        <taxon>Spermatophyta</taxon>
        <taxon>Magnoliopsida</taxon>
        <taxon>eudicotyledons</taxon>
        <taxon>Gunneridae</taxon>
        <taxon>Pentapetalae</taxon>
        <taxon>rosids</taxon>
        <taxon>fabids</taxon>
        <taxon>Rosales</taxon>
        <taxon>Rosaceae</taxon>
        <taxon>Amygdaloideae</taxon>
        <taxon>Amygdaleae</taxon>
        <taxon>Prunus</taxon>
    </lineage>
</organism>
<evidence type="ECO:0000256" key="1">
    <source>
        <dbReference type="ARBA" id="ARBA00000142"/>
    </source>
</evidence>
<evidence type="ECO:0000256" key="11">
    <source>
        <dbReference type="ARBA" id="ARBA00022842"/>
    </source>
</evidence>
<proteinExistence type="inferred from homology"/>
<dbReference type="SUPFAM" id="SSF53748">
    <property type="entry name" value="Phosphoglycerate kinase"/>
    <property type="match status" value="1"/>
</dbReference>
<dbReference type="InterPro" id="IPR003358">
    <property type="entry name" value="tRNA_(Gua-N-7)_MeTrfase_Trmb"/>
</dbReference>
<evidence type="ECO:0000256" key="5">
    <source>
        <dbReference type="ARBA" id="ARBA00022679"/>
    </source>
</evidence>
<dbReference type="Pfam" id="PF02390">
    <property type="entry name" value="Methyltransf_4"/>
    <property type="match status" value="1"/>
</dbReference>
<comment type="catalytic activity">
    <reaction evidence="12">
        <text>(2R)-3-phosphoglycerate + ATP = (2R)-3-phospho-glyceroyl phosphate + ADP</text>
        <dbReference type="Rhea" id="RHEA:14801"/>
        <dbReference type="ChEBI" id="CHEBI:30616"/>
        <dbReference type="ChEBI" id="CHEBI:57604"/>
        <dbReference type="ChEBI" id="CHEBI:58272"/>
        <dbReference type="ChEBI" id="CHEBI:456216"/>
        <dbReference type="EC" id="2.7.2.3"/>
    </reaction>
</comment>
<dbReference type="GO" id="GO:0004618">
    <property type="term" value="F:phosphoglycerate kinase activity"/>
    <property type="evidence" value="ECO:0007669"/>
    <property type="project" value="UniProtKB-EC"/>
</dbReference>
<keyword evidence="9 12" id="KW-0418">Kinase</keyword>
<gene>
    <name evidence="14" type="ORF">Prudu_017517</name>
</gene>
<comment type="subunit">
    <text evidence="13">Monomer.</text>
</comment>
<comment type="catalytic activity">
    <reaction evidence="1">
        <text>guanosine(46) in tRNA + S-adenosyl-L-methionine = N(7)-methylguanosine(46) in tRNA + S-adenosyl-L-homocysteine</text>
        <dbReference type="Rhea" id="RHEA:42708"/>
        <dbReference type="Rhea" id="RHEA-COMP:10188"/>
        <dbReference type="Rhea" id="RHEA-COMP:10189"/>
        <dbReference type="ChEBI" id="CHEBI:57856"/>
        <dbReference type="ChEBI" id="CHEBI:59789"/>
        <dbReference type="ChEBI" id="CHEBI:74269"/>
        <dbReference type="ChEBI" id="CHEBI:74480"/>
        <dbReference type="EC" id="2.1.1.33"/>
    </reaction>
</comment>
<dbReference type="InterPro" id="IPR015824">
    <property type="entry name" value="Phosphoglycerate_kinase_N"/>
</dbReference>
<reference evidence="14" key="1">
    <citation type="journal article" date="2019" name="Science">
        <title>Mutation of a bHLH transcription factor allowed almond domestication.</title>
        <authorList>
            <person name="Sanchez-Perez R."/>
            <person name="Pavan S."/>
            <person name="Mazzeo R."/>
            <person name="Moldovan C."/>
            <person name="Aiese Cigliano R."/>
            <person name="Del Cueto J."/>
            <person name="Ricciardi F."/>
            <person name="Lotti C."/>
            <person name="Ricciardi L."/>
            <person name="Dicenta F."/>
            <person name="Lopez-Marques R.L."/>
            <person name="Lindberg Moller B."/>
        </authorList>
    </citation>
    <scope>NUCLEOTIDE SEQUENCE</scope>
</reference>
<accession>A0A4Y1RQ35</accession>
<evidence type="ECO:0000313" key="14">
    <source>
        <dbReference type="EMBL" id="BBH05976.1"/>
    </source>
</evidence>
<keyword evidence="5 12" id="KW-0808">Transferase</keyword>
<dbReference type="GO" id="GO:0005524">
    <property type="term" value="F:ATP binding"/>
    <property type="evidence" value="ECO:0007669"/>
    <property type="project" value="UniProtKB-KW"/>
</dbReference>
<keyword evidence="6" id="KW-0949">S-adenosyl-L-methionine</keyword>
<dbReference type="PROSITE" id="PS51625">
    <property type="entry name" value="SAM_MT_TRMB"/>
    <property type="match status" value="1"/>
</dbReference>
<dbReference type="Gene3D" id="3.40.50.1260">
    <property type="entry name" value="Phosphoglycerate kinase, N-terminal domain"/>
    <property type="match status" value="2"/>
</dbReference>
<dbReference type="AlphaFoldDB" id="A0A4Y1RQ35"/>
<dbReference type="GO" id="GO:0006096">
    <property type="term" value="P:glycolytic process"/>
    <property type="evidence" value="ECO:0007669"/>
    <property type="project" value="InterPro"/>
</dbReference>
<keyword evidence="11" id="KW-0460">Magnesium</keyword>
<name>A0A4Y1RQ35_PRUDU</name>
<dbReference type="GO" id="GO:0008176">
    <property type="term" value="F:tRNA (guanine(46)-N7)-methyltransferase activity"/>
    <property type="evidence" value="ECO:0007669"/>
    <property type="project" value="UniProtKB-EC"/>
</dbReference>
<dbReference type="InterPro" id="IPR029063">
    <property type="entry name" value="SAM-dependent_MTases_sf"/>
</dbReference>
<dbReference type="InterPro" id="IPR036043">
    <property type="entry name" value="Phosphoglycerate_kinase_sf"/>
</dbReference>
<comment type="cofactor">
    <cofactor evidence="2">
        <name>Mg(2+)</name>
        <dbReference type="ChEBI" id="CHEBI:18420"/>
    </cofactor>
</comment>